<reference evidence="1 2" key="1">
    <citation type="submission" date="2024-07" db="EMBL/GenBank/DDBJ databases">
        <title>Chromosome-level genome assembly of the water stick insect Ranatra chinensis (Heteroptera: Nepidae).</title>
        <authorList>
            <person name="Liu X."/>
        </authorList>
    </citation>
    <scope>NUCLEOTIDE SEQUENCE [LARGE SCALE GENOMIC DNA]</scope>
    <source>
        <strain evidence="1">Cailab_2021Rc</strain>
        <tissue evidence="1">Muscle</tissue>
    </source>
</reference>
<evidence type="ECO:0000313" key="1">
    <source>
        <dbReference type="EMBL" id="KAL1124056.1"/>
    </source>
</evidence>
<name>A0ABD0Y9W5_9HEMI</name>
<protein>
    <submittedName>
        <fullName evidence="1">Uncharacterized protein</fullName>
    </submittedName>
</protein>
<gene>
    <name evidence="1" type="ORF">AAG570_001826</name>
</gene>
<dbReference type="EMBL" id="JBFDAA010000011">
    <property type="protein sequence ID" value="KAL1124056.1"/>
    <property type="molecule type" value="Genomic_DNA"/>
</dbReference>
<organism evidence="1 2">
    <name type="scientific">Ranatra chinensis</name>
    <dbReference type="NCBI Taxonomy" id="642074"/>
    <lineage>
        <taxon>Eukaryota</taxon>
        <taxon>Metazoa</taxon>
        <taxon>Ecdysozoa</taxon>
        <taxon>Arthropoda</taxon>
        <taxon>Hexapoda</taxon>
        <taxon>Insecta</taxon>
        <taxon>Pterygota</taxon>
        <taxon>Neoptera</taxon>
        <taxon>Paraneoptera</taxon>
        <taxon>Hemiptera</taxon>
        <taxon>Heteroptera</taxon>
        <taxon>Panheteroptera</taxon>
        <taxon>Nepomorpha</taxon>
        <taxon>Nepidae</taxon>
        <taxon>Ranatrinae</taxon>
        <taxon>Ranatra</taxon>
    </lineage>
</organism>
<dbReference type="Proteomes" id="UP001558652">
    <property type="component" value="Unassembled WGS sequence"/>
</dbReference>
<proteinExistence type="predicted"/>
<accession>A0ABD0Y9W5</accession>
<keyword evidence="2" id="KW-1185">Reference proteome</keyword>
<evidence type="ECO:0000313" key="2">
    <source>
        <dbReference type="Proteomes" id="UP001558652"/>
    </source>
</evidence>
<sequence>MVAGHNLNGSISTTCFAGYEPEFAEPLTNLTVAVGREATFRCVVDHLGGYRGKASMTELHRAIDDRRGEEGDEMGQKKVVGGRTLNLRSTPLIVGNTSRGEGPPIVPRAPGYCAPDVWEPPIGLRLARFNASSSLPSWRGGGGVAGGGGGLFSIEGCFQPPGGVGVTSPSRLFNPTADSATSFVPTRVTFKATPLLSCPNNRNLSDFLCKLLHTTNNDVVQANSLCVL</sequence>
<comment type="caution">
    <text evidence="1">The sequence shown here is derived from an EMBL/GenBank/DDBJ whole genome shotgun (WGS) entry which is preliminary data.</text>
</comment>
<dbReference type="AlphaFoldDB" id="A0ABD0Y9W5"/>